<name>A0A218W5N3_PUNGR</name>
<gene>
    <name evidence="5" type="primary">LOC116197328</name>
    <name evidence="2" type="ORF">CDL15_Pgr010736</name>
</gene>
<dbReference type="RefSeq" id="XP_031383297.1">
    <property type="nucleotide sequence ID" value="XM_031527437.1"/>
</dbReference>
<dbReference type="Proteomes" id="UP000515151">
    <property type="component" value="Chromosome 2"/>
</dbReference>
<dbReference type="GeneID" id="116197328"/>
<sequence length="114" mass="12099">MCSGQAEGRKPPGDPTAELRPSEGCADDSRGKDGGRPCRSEEAVLHARWEKHRERGRSLEKPRKKTTDDNVSRVEGSRPTVKGGGKSDLDHHARGTGGWTGERKGGIGGRAAGG</sequence>
<evidence type="ECO:0000256" key="1">
    <source>
        <dbReference type="SAM" id="MobiDB-lite"/>
    </source>
</evidence>
<evidence type="ECO:0000313" key="5">
    <source>
        <dbReference type="RefSeq" id="XP_031383297.1"/>
    </source>
</evidence>
<dbReference type="EMBL" id="MTKT01005370">
    <property type="protein sequence ID" value="OWM67798.1"/>
    <property type="molecule type" value="Genomic_DNA"/>
</dbReference>
<feature type="compositionally biased region" description="Gly residues" evidence="1">
    <location>
        <begin position="95"/>
        <end position="114"/>
    </location>
</feature>
<proteinExistence type="predicted"/>
<reference evidence="5" key="4">
    <citation type="submission" date="2025-04" db="UniProtKB">
        <authorList>
            <consortium name="RefSeq"/>
        </authorList>
    </citation>
    <scope>IDENTIFICATION</scope>
    <source>
        <tissue evidence="5">Leaf</tissue>
    </source>
</reference>
<keyword evidence="4" id="KW-1185">Reference proteome</keyword>
<feature type="compositionally biased region" description="Basic and acidic residues" evidence="1">
    <location>
        <begin position="27"/>
        <end position="76"/>
    </location>
</feature>
<reference evidence="3" key="1">
    <citation type="journal article" date="2017" name="Plant J.">
        <title>The pomegranate (Punica granatum L.) genome and the genomics of punicalagin biosynthesis.</title>
        <authorList>
            <person name="Qin G."/>
            <person name="Xu C."/>
            <person name="Ming R."/>
            <person name="Tang H."/>
            <person name="Guyot R."/>
            <person name="Kramer E.M."/>
            <person name="Hu Y."/>
            <person name="Yi X."/>
            <person name="Qi Y."/>
            <person name="Xu X."/>
            <person name="Gao Z."/>
            <person name="Pan H."/>
            <person name="Jian J."/>
            <person name="Tian Y."/>
            <person name="Yue Z."/>
            <person name="Xu Y."/>
        </authorList>
    </citation>
    <scope>NUCLEOTIDE SEQUENCE [LARGE SCALE GENOMIC DNA]</scope>
    <source>
        <strain evidence="3">cv. Dabenzi</strain>
    </source>
</reference>
<evidence type="ECO:0000313" key="3">
    <source>
        <dbReference type="Proteomes" id="UP000197138"/>
    </source>
</evidence>
<reference evidence="4" key="3">
    <citation type="journal article" date="2020" name="Plant Biotechnol. J.">
        <title>The pomegranate (Punica granatum L.) draft genome dissects genetic divergence between soft- and hard-seeded cultivars.</title>
        <authorList>
            <person name="Luo X."/>
            <person name="Li H."/>
            <person name="Wu Z."/>
            <person name="Yao W."/>
            <person name="Zhao P."/>
            <person name="Cao D."/>
            <person name="Yu H."/>
            <person name="Li K."/>
            <person name="Poudel K."/>
            <person name="Zhao D."/>
            <person name="Zhang F."/>
            <person name="Xia X."/>
            <person name="Chen L."/>
            <person name="Wang Q."/>
            <person name="Jing D."/>
            <person name="Cao S."/>
        </authorList>
    </citation>
    <scope>NUCLEOTIDE SEQUENCE [LARGE SCALE GENOMIC DNA]</scope>
</reference>
<evidence type="ECO:0000313" key="4">
    <source>
        <dbReference type="Proteomes" id="UP000515151"/>
    </source>
</evidence>
<dbReference type="AlphaFoldDB" id="A0A218W5N3"/>
<protein>
    <submittedName>
        <fullName evidence="5">Uncharacterized protein LOC116197328</fullName>
    </submittedName>
</protein>
<accession>A0A218W5N3</accession>
<reference evidence="2" key="2">
    <citation type="submission" date="2017-06" db="EMBL/GenBank/DDBJ databases">
        <title>The pomegranate genome and the genomics of punicalagin biosynthesis.</title>
        <authorList>
            <person name="Xu C."/>
        </authorList>
    </citation>
    <scope>NUCLEOTIDE SEQUENCE [LARGE SCALE GENOMIC DNA]</scope>
    <source>
        <tissue evidence="2">Fresh leaf</tissue>
    </source>
</reference>
<feature type="region of interest" description="Disordered" evidence="1">
    <location>
        <begin position="1"/>
        <end position="114"/>
    </location>
</feature>
<evidence type="ECO:0000313" key="2">
    <source>
        <dbReference type="EMBL" id="OWM67798.1"/>
    </source>
</evidence>
<organism evidence="2 3">
    <name type="scientific">Punica granatum</name>
    <name type="common">Pomegranate</name>
    <dbReference type="NCBI Taxonomy" id="22663"/>
    <lineage>
        <taxon>Eukaryota</taxon>
        <taxon>Viridiplantae</taxon>
        <taxon>Streptophyta</taxon>
        <taxon>Embryophyta</taxon>
        <taxon>Tracheophyta</taxon>
        <taxon>Spermatophyta</taxon>
        <taxon>Magnoliopsida</taxon>
        <taxon>eudicotyledons</taxon>
        <taxon>Gunneridae</taxon>
        <taxon>Pentapetalae</taxon>
        <taxon>rosids</taxon>
        <taxon>malvids</taxon>
        <taxon>Myrtales</taxon>
        <taxon>Lythraceae</taxon>
        <taxon>Punica</taxon>
    </lineage>
</organism>
<dbReference type="Proteomes" id="UP000197138">
    <property type="component" value="Unassembled WGS sequence"/>
</dbReference>